<dbReference type="Gene3D" id="2.20.28.10">
    <property type="match status" value="1"/>
</dbReference>
<evidence type="ECO:0000256" key="1">
    <source>
        <dbReference type="ARBA" id="ARBA00022722"/>
    </source>
</evidence>
<keyword evidence="2" id="KW-0479">Metal-binding</keyword>
<sequence length="163" mass="18200">MIQIADASLFITGKRLEGSVVTVPSVVEELKDESARTTMELMDVRVEPPLQSLKKEVRLKAGVTRDSEELSGTDIDILAKALEYSRREETILVTDDFAIQNTAIQLGIRVMPAAQRKIKDVLLWQKQCIGCKRRFPEGDVCPVCGTQMKKVRKGKITSVKRLG</sequence>
<dbReference type="Gene3D" id="3.40.50.1010">
    <property type="entry name" value="5'-nuclease"/>
    <property type="match status" value="1"/>
</dbReference>
<proteinExistence type="predicted"/>
<evidence type="ECO:0000259" key="4">
    <source>
        <dbReference type="Pfam" id="PF17146"/>
    </source>
</evidence>
<dbReference type="OrthoDB" id="27944at2157"/>
<reference evidence="6" key="1">
    <citation type="submission" date="2017-06" db="EMBL/GenBank/DDBJ databases">
        <authorList>
            <person name="Cremers G."/>
        </authorList>
    </citation>
    <scope>NUCLEOTIDE SEQUENCE [LARGE SCALE GENOMIC DNA]</scope>
</reference>
<evidence type="ECO:0000313" key="6">
    <source>
        <dbReference type="Proteomes" id="UP000218615"/>
    </source>
</evidence>
<protein>
    <submittedName>
        <fullName evidence="5">Endoribonuclease Nob1</fullName>
        <ecNumber evidence="5">3.1.-.-</ecNumber>
    </submittedName>
</protein>
<dbReference type="GO" id="GO:0046872">
    <property type="term" value="F:metal ion binding"/>
    <property type="evidence" value="ECO:0007669"/>
    <property type="project" value="UniProtKB-KW"/>
</dbReference>
<dbReference type="GO" id="GO:0004521">
    <property type="term" value="F:RNA endonuclease activity"/>
    <property type="evidence" value="ECO:0007669"/>
    <property type="project" value="TreeGrafter"/>
</dbReference>
<accession>A0A284VPX0</accession>
<dbReference type="PANTHER" id="PTHR12814:SF2">
    <property type="entry name" value="RNA-BINDING PROTEIN NOB1"/>
    <property type="match status" value="1"/>
</dbReference>
<dbReference type="Pfam" id="PF17146">
    <property type="entry name" value="PIN_6"/>
    <property type="match status" value="1"/>
</dbReference>
<evidence type="ECO:0000256" key="3">
    <source>
        <dbReference type="ARBA" id="ARBA00022801"/>
    </source>
</evidence>
<keyword evidence="3 5" id="KW-0378">Hydrolase</keyword>
<dbReference type="PANTHER" id="PTHR12814">
    <property type="entry name" value="RNA-BINDING PROTEIN NOB1"/>
    <property type="match status" value="1"/>
</dbReference>
<dbReference type="Proteomes" id="UP000218615">
    <property type="component" value="Unassembled WGS sequence"/>
</dbReference>
<dbReference type="InterPro" id="IPR033411">
    <property type="entry name" value="Ribonuclease_PIN"/>
</dbReference>
<name>A0A284VPX0_9EURY</name>
<dbReference type="EC" id="3.1.-.-" evidence="5"/>
<dbReference type="GO" id="GO:0030490">
    <property type="term" value="P:maturation of SSU-rRNA"/>
    <property type="evidence" value="ECO:0007669"/>
    <property type="project" value="TreeGrafter"/>
</dbReference>
<gene>
    <name evidence="5" type="primary">nob</name>
    <name evidence="5" type="ORF">MNV_30035</name>
</gene>
<dbReference type="GO" id="GO:0016787">
    <property type="term" value="F:hydrolase activity"/>
    <property type="evidence" value="ECO:0007669"/>
    <property type="project" value="UniProtKB-KW"/>
</dbReference>
<evidence type="ECO:0000256" key="2">
    <source>
        <dbReference type="ARBA" id="ARBA00022723"/>
    </source>
</evidence>
<keyword evidence="6" id="KW-1185">Reference proteome</keyword>
<organism evidence="5 6">
    <name type="scientific">Candidatus Methanoperedens nitratireducens</name>
    <dbReference type="NCBI Taxonomy" id="1392998"/>
    <lineage>
        <taxon>Archaea</taxon>
        <taxon>Methanobacteriati</taxon>
        <taxon>Methanobacteriota</taxon>
        <taxon>Stenosarchaea group</taxon>
        <taxon>Methanomicrobia</taxon>
        <taxon>Methanosarcinales</taxon>
        <taxon>ANME-2 cluster</taxon>
        <taxon>Candidatus Methanoperedentaceae</taxon>
        <taxon>Candidatus Methanoperedens</taxon>
    </lineage>
</organism>
<evidence type="ECO:0000313" key="5">
    <source>
        <dbReference type="EMBL" id="SNQ61302.1"/>
    </source>
</evidence>
<dbReference type="RefSeq" id="WP_096206006.1">
    <property type="nucleotide sequence ID" value="NZ_FZMP01000174.1"/>
</dbReference>
<dbReference type="STRING" id="1392998.ANME2D_02384"/>
<dbReference type="EMBL" id="FZMP01000174">
    <property type="protein sequence ID" value="SNQ61302.1"/>
    <property type="molecule type" value="Genomic_DNA"/>
</dbReference>
<feature type="domain" description="Ribonuclease PIN" evidence="4">
    <location>
        <begin position="4"/>
        <end position="83"/>
    </location>
</feature>
<dbReference type="InterPro" id="IPR039907">
    <property type="entry name" value="NOB1"/>
</dbReference>
<dbReference type="GO" id="GO:0030688">
    <property type="term" value="C:preribosome, small subunit precursor"/>
    <property type="evidence" value="ECO:0007669"/>
    <property type="project" value="TreeGrafter"/>
</dbReference>
<keyword evidence="1" id="KW-0540">Nuclease</keyword>
<dbReference type="AlphaFoldDB" id="A0A284VPX0"/>
<dbReference type="CDD" id="cd09876">
    <property type="entry name" value="PIN_Nob1-like"/>
    <property type="match status" value="1"/>
</dbReference>